<dbReference type="AlphaFoldDB" id="A0A844FF76"/>
<dbReference type="GO" id="GO:0005737">
    <property type="term" value="C:cytoplasm"/>
    <property type="evidence" value="ECO:0007669"/>
    <property type="project" value="TreeGrafter"/>
</dbReference>
<dbReference type="GO" id="GO:0015035">
    <property type="term" value="F:protein-disulfide reductase activity"/>
    <property type="evidence" value="ECO:0007669"/>
    <property type="project" value="TreeGrafter"/>
</dbReference>
<evidence type="ECO:0000256" key="2">
    <source>
        <dbReference type="ARBA" id="ARBA00023284"/>
    </source>
</evidence>
<evidence type="ECO:0000313" key="6">
    <source>
        <dbReference type="Proteomes" id="UP000462760"/>
    </source>
</evidence>
<dbReference type="InterPro" id="IPR013766">
    <property type="entry name" value="Thioredoxin_domain"/>
</dbReference>
<keyword evidence="2" id="KW-0676">Redox-active center</keyword>
<accession>A0A844FF76</accession>
<dbReference type="OrthoDB" id="9790390at2"/>
<evidence type="ECO:0000313" key="7">
    <source>
        <dbReference type="Proteomes" id="UP001108123"/>
    </source>
</evidence>
<dbReference type="EMBL" id="JAKNID010000001">
    <property type="protein sequence ID" value="MCG4563855.1"/>
    <property type="molecule type" value="Genomic_DNA"/>
</dbReference>
<dbReference type="PROSITE" id="PS51352">
    <property type="entry name" value="THIOREDOXIN_2"/>
    <property type="match status" value="1"/>
</dbReference>
<sequence length="113" mass="13061">MDIVDSNEVIKELINENKIVLLYFGSNNCGVCTDMQPKVEEILKKYPKIKSLKVDVEKSLKIAASYNIFTIPAILLFIEGKETIREARHISIQDIDNKILRYYNLLFDNENPI</sequence>
<dbReference type="Pfam" id="PF00085">
    <property type="entry name" value="Thioredoxin"/>
    <property type="match status" value="1"/>
</dbReference>
<reference evidence="4" key="2">
    <citation type="submission" date="2022-01" db="EMBL/GenBank/DDBJ databases">
        <title>Collection of gut derived symbiotic bacterial strains cultured from healthy donors.</title>
        <authorList>
            <person name="Lin H."/>
            <person name="Kohout C."/>
            <person name="Waligurski E."/>
            <person name="Pamer E.G."/>
        </authorList>
    </citation>
    <scope>NUCLEOTIDE SEQUENCE</scope>
    <source>
        <strain evidence="4">MSK.14.39</strain>
    </source>
</reference>
<evidence type="ECO:0000256" key="1">
    <source>
        <dbReference type="ARBA" id="ARBA00008987"/>
    </source>
</evidence>
<dbReference type="EMBL" id="VULR01000002">
    <property type="protein sequence ID" value="MSS42649.1"/>
    <property type="molecule type" value="Genomic_DNA"/>
</dbReference>
<evidence type="ECO:0000313" key="5">
    <source>
        <dbReference type="EMBL" id="MSS42649.1"/>
    </source>
</evidence>
<dbReference type="Gene3D" id="3.40.30.10">
    <property type="entry name" value="Glutaredoxin"/>
    <property type="match status" value="1"/>
</dbReference>
<dbReference type="Proteomes" id="UP000462760">
    <property type="component" value="Unassembled WGS sequence"/>
</dbReference>
<dbReference type="RefSeq" id="WP_154482770.1">
    <property type="nucleotide sequence ID" value="NZ_JAJBNW010000003.1"/>
</dbReference>
<keyword evidence="7" id="KW-1185">Reference proteome</keyword>
<gene>
    <name evidence="5" type="ORF">FYJ27_02715</name>
    <name evidence="4" type="ORF">L0P62_00175</name>
</gene>
<evidence type="ECO:0000259" key="3">
    <source>
        <dbReference type="PROSITE" id="PS51352"/>
    </source>
</evidence>
<dbReference type="CDD" id="cd02947">
    <property type="entry name" value="TRX_family"/>
    <property type="match status" value="1"/>
</dbReference>
<comment type="caution">
    <text evidence="5">The sequence shown here is derived from an EMBL/GenBank/DDBJ whole genome shotgun (WGS) entry which is preliminary data.</text>
</comment>
<comment type="similarity">
    <text evidence="1">Belongs to the thioredoxin family.</text>
</comment>
<name>A0A844FF76_9FIRM</name>
<dbReference type="SUPFAM" id="SSF52833">
    <property type="entry name" value="Thioredoxin-like"/>
    <property type="match status" value="1"/>
</dbReference>
<dbReference type="InterPro" id="IPR036249">
    <property type="entry name" value="Thioredoxin-like_sf"/>
</dbReference>
<organism evidence="5 6">
    <name type="scientific">Anaerosalibacter bizertensis</name>
    <dbReference type="NCBI Taxonomy" id="932217"/>
    <lineage>
        <taxon>Bacteria</taxon>
        <taxon>Bacillati</taxon>
        <taxon>Bacillota</taxon>
        <taxon>Tissierellia</taxon>
        <taxon>Tissierellales</taxon>
        <taxon>Sporanaerobacteraceae</taxon>
        <taxon>Anaerosalibacter</taxon>
    </lineage>
</organism>
<dbReference type="PANTHER" id="PTHR45663">
    <property type="entry name" value="GEO12009P1"/>
    <property type="match status" value="1"/>
</dbReference>
<reference evidence="5 6" key="1">
    <citation type="submission" date="2019-08" db="EMBL/GenBank/DDBJ databases">
        <title>In-depth cultivation of the pig gut microbiome towards novel bacterial diversity and tailored functional studies.</title>
        <authorList>
            <person name="Wylensek D."/>
            <person name="Hitch T.C.A."/>
            <person name="Clavel T."/>
        </authorList>
    </citation>
    <scope>NUCLEOTIDE SEQUENCE [LARGE SCALE GENOMIC DNA]</scope>
    <source>
        <strain evidence="5 6">Med78-601-WT-4W-RMD-3</strain>
    </source>
</reference>
<evidence type="ECO:0000313" key="4">
    <source>
        <dbReference type="EMBL" id="MCG4563855.1"/>
    </source>
</evidence>
<dbReference type="Proteomes" id="UP001108123">
    <property type="component" value="Unassembled WGS sequence"/>
</dbReference>
<proteinExistence type="inferred from homology"/>
<dbReference type="PANTHER" id="PTHR45663:SF11">
    <property type="entry name" value="GEO12009P1"/>
    <property type="match status" value="1"/>
</dbReference>
<feature type="domain" description="Thioredoxin" evidence="3">
    <location>
        <begin position="1"/>
        <end position="113"/>
    </location>
</feature>
<protein>
    <submittedName>
        <fullName evidence="5">Thioredoxin family protein</fullName>
    </submittedName>
</protein>